<feature type="compositionally biased region" description="Low complexity" evidence="1">
    <location>
        <begin position="113"/>
        <end position="134"/>
    </location>
</feature>
<keyword evidence="3" id="KW-1185">Reference proteome</keyword>
<dbReference type="AlphaFoldDB" id="A0A6A4WB03"/>
<sequence>MQISHSGNRAKIVLNGVGDDTPGAPSNRSTTLYFKARAPGFLFFIQPIERQSGAARGRPQSARAIVVPMGQGVDRQRARQAAADLLRRQRTTGRPPTAVSLASASTVVPRVVSSTGSDTSSAAATDTDSTTAASLQQRQQEELYRNIGLLAAAGGRTRAAAYRYTGQHRGGASRCRGRRLSATWGRLYRYGNPRRQGRRREGPTAPRSAWPTVEGIGKFRHSFAMDYWCEVNCNSEKVRNCPKNPVRVSRLRAAPERLVRDKRLTR</sequence>
<proteinExistence type="predicted"/>
<accession>A0A6A4WB03</accession>
<comment type="caution">
    <text evidence="2">The sequence shown here is derived from an EMBL/GenBank/DDBJ whole genome shotgun (WGS) entry which is preliminary data.</text>
</comment>
<organism evidence="2 3">
    <name type="scientific">Amphibalanus amphitrite</name>
    <name type="common">Striped barnacle</name>
    <name type="synonym">Balanus amphitrite</name>
    <dbReference type="NCBI Taxonomy" id="1232801"/>
    <lineage>
        <taxon>Eukaryota</taxon>
        <taxon>Metazoa</taxon>
        <taxon>Ecdysozoa</taxon>
        <taxon>Arthropoda</taxon>
        <taxon>Crustacea</taxon>
        <taxon>Multicrustacea</taxon>
        <taxon>Cirripedia</taxon>
        <taxon>Thoracica</taxon>
        <taxon>Thoracicalcarea</taxon>
        <taxon>Balanomorpha</taxon>
        <taxon>Balanoidea</taxon>
        <taxon>Balanidae</taxon>
        <taxon>Amphibalaninae</taxon>
        <taxon>Amphibalanus</taxon>
    </lineage>
</organism>
<protein>
    <submittedName>
        <fullName evidence="2">Uncharacterized protein</fullName>
    </submittedName>
</protein>
<evidence type="ECO:0000256" key="1">
    <source>
        <dbReference type="SAM" id="MobiDB-lite"/>
    </source>
</evidence>
<evidence type="ECO:0000313" key="3">
    <source>
        <dbReference type="Proteomes" id="UP000440578"/>
    </source>
</evidence>
<feature type="region of interest" description="Disordered" evidence="1">
    <location>
        <begin position="110"/>
        <end position="137"/>
    </location>
</feature>
<reference evidence="2 3" key="1">
    <citation type="submission" date="2019-07" db="EMBL/GenBank/DDBJ databases">
        <title>Draft genome assembly of a fouling barnacle, Amphibalanus amphitrite (Darwin, 1854): The first reference genome for Thecostraca.</title>
        <authorList>
            <person name="Kim W."/>
        </authorList>
    </citation>
    <scope>NUCLEOTIDE SEQUENCE [LARGE SCALE GENOMIC DNA]</scope>
    <source>
        <strain evidence="2">SNU_AA5</strain>
        <tissue evidence="2">Soma without cirri and trophi</tissue>
    </source>
</reference>
<gene>
    <name evidence="2" type="ORF">FJT64_026750</name>
</gene>
<dbReference type="OrthoDB" id="64893at2759"/>
<dbReference type="Proteomes" id="UP000440578">
    <property type="component" value="Unassembled WGS sequence"/>
</dbReference>
<evidence type="ECO:0000313" key="2">
    <source>
        <dbReference type="EMBL" id="KAF0300830.1"/>
    </source>
</evidence>
<name>A0A6A4WB03_AMPAM</name>
<dbReference type="EMBL" id="VIIS01001228">
    <property type="protein sequence ID" value="KAF0300830.1"/>
    <property type="molecule type" value="Genomic_DNA"/>
</dbReference>